<feature type="compositionally biased region" description="Polar residues" evidence="2">
    <location>
        <begin position="17"/>
        <end position="26"/>
    </location>
</feature>
<dbReference type="AlphaFoldDB" id="S7Q3N6"/>
<feature type="region of interest" description="Disordered" evidence="2">
    <location>
        <begin position="279"/>
        <end position="320"/>
    </location>
</feature>
<feature type="region of interest" description="Disordered" evidence="2">
    <location>
        <begin position="505"/>
        <end position="546"/>
    </location>
</feature>
<dbReference type="KEGG" id="gtr:GLOTRDRAFT_129953"/>
<keyword evidence="1" id="KW-0547">Nucleotide-binding</keyword>
<name>S7Q3N6_GLOTA</name>
<dbReference type="PANTHER" id="PTHR18884">
    <property type="entry name" value="SEPTIN"/>
    <property type="match status" value="1"/>
</dbReference>
<dbReference type="Pfam" id="PF00735">
    <property type="entry name" value="Septin"/>
    <property type="match status" value="3"/>
</dbReference>
<keyword evidence="1" id="KW-0342">GTP-binding</keyword>
<dbReference type="OMA" id="VRKFRWG"/>
<evidence type="ECO:0000313" key="4">
    <source>
        <dbReference type="EMBL" id="EPQ54601.1"/>
    </source>
</evidence>
<dbReference type="SUPFAM" id="SSF52540">
    <property type="entry name" value="P-loop containing nucleoside triphosphate hydrolases"/>
    <property type="match status" value="1"/>
</dbReference>
<keyword evidence="5" id="KW-1185">Reference proteome</keyword>
<dbReference type="HOGENOM" id="CLU_031563_0_0_1"/>
<feature type="compositionally biased region" description="Low complexity" evidence="2">
    <location>
        <begin position="98"/>
        <end position="107"/>
    </location>
</feature>
<evidence type="ECO:0000256" key="2">
    <source>
        <dbReference type="SAM" id="MobiDB-lite"/>
    </source>
</evidence>
<gene>
    <name evidence="4" type="ORF">GLOTRDRAFT_129953</name>
</gene>
<dbReference type="InterPro" id="IPR030379">
    <property type="entry name" value="G_SEPTIN_dom"/>
</dbReference>
<proteinExistence type="inferred from homology"/>
<evidence type="ECO:0000256" key="1">
    <source>
        <dbReference type="RuleBase" id="RU004560"/>
    </source>
</evidence>
<feature type="compositionally biased region" description="Basic residues" evidence="2">
    <location>
        <begin position="1"/>
        <end position="10"/>
    </location>
</feature>
<organism evidence="4 5">
    <name type="scientific">Gloeophyllum trabeum (strain ATCC 11539 / FP-39264 / Madison 617)</name>
    <name type="common">Brown rot fungus</name>
    <dbReference type="NCBI Taxonomy" id="670483"/>
    <lineage>
        <taxon>Eukaryota</taxon>
        <taxon>Fungi</taxon>
        <taxon>Dikarya</taxon>
        <taxon>Basidiomycota</taxon>
        <taxon>Agaricomycotina</taxon>
        <taxon>Agaricomycetes</taxon>
        <taxon>Gloeophyllales</taxon>
        <taxon>Gloeophyllaceae</taxon>
        <taxon>Gloeophyllum</taxon>
    </lineage>
</organism>
<reference evidence="4 5" key="1">
    <citation type="journal article" date="2012" name="Science">
        <title>The Paleozoic origin of enzymatic lignin decomposition reconstructed from 31 fungal genomes.</title>
        <authorList>
            <person name="Floudas D."/>
            <person name="Binder M."/>
            <person name="Riley R."/>
            <person name="Barry K."/>
            <person name="Blanchette R.A."/>
            <person name="Henrissat B."/>
            <person name="Martinez A.T."/>
            <person name="Otillar R."/>
            <person name="Spatafora J.W."/>
            <person name="Yadav J.S."/>
            <person name="Aerts A."/>
            <person name="Benoit I."/>
            <person name="Boyd A."/>
            <person name="Carlson A."/>
            <person name="Copeland A."/>
            <person name="Coutinho P.M."/>
            <person name="de Vries R.P."/>
            <person name="Ferreira P."/>
            <person name="Findley K."/>
            <person name="Foster B."/>
            <person name="Gaskell J."/>
            <person name="Glotzer D."/>
            <person name="Gorecki P."/>
            <person name="Heitman J."/>
            <person name="Hesse C."/>
            <person name="Hori C."/>
            <person name="Igarashi K."/>
            <person name="Jurgens J.A."/>
            <person name="Kallen N."/>
            <person name="Kersten P."/>
            <person name="Kohler A."/>
            <person name="Kuees U."/>
            <person name="Kumar T.K.A."/>
            <person name="Kuo A."/>
            <person name="LaButti K."/>
            <person name="Larrondo L.F."/>
            <person name="Lindquist E."/>
            <person name="Ling A."/>
            <person name="Lombard V."/>
            <person name="Lucas S."/>
            <person name="Lundell T."/>
            <person name="Martin R."/>
            <person name="McLaughlin D.J."/>
            <person name="Morgenstern I."/>
            <person name="Morin E."/>
            <person name="Murat C."/>
            <person name="Nagy L.G."/>
            <person name="Nolan M."/>
            <person name="Ohm R.A."/>
            <person name="Patyshakuliyeva A."/>
            <person name="Rokas A."/>
            <person name="Ruiz-Duenas F.J."/>
            <person name="Sabat G."/>
            <person name="Salamov A."/>
            <person name="Samejima M."/>
            <person name="Schmutz J."/>
            <person name="Slot J.C."/>
            <person name="St John F."/>
            <person name="Stenlid J."/>
            <person name="Sun H."/>
            <person name="Sun S."/>
            <person name="Syed K."/>
            <person name="Tsang A."/>
            <person name="Wiebenga A."/>
            <person name="Young D."/>
            <person name="Pisabarro A."/>
            <person name="Eastwood D.C."/>
            <person name="Martin F."/>
            <person name="Cullen D."/>
            <person name="Grigoriev I.V."/>
            <person name="Hibbett D.S."/>
        </authorList>
    </citation>
    <scope>NUCLEOTIDE SEQUENCE [LARGE SCALE GENOMIC DNA]</scope>
    <source>
        <strain evidence="4 5">ATCC 11539</strain>
    </source>
</reference>
<dbReference type="EMBL" id="KB469303">
    <property type="protein sequence ID" value="EPQ54601.1"/>
    <property type="molecule type" value="Genomic_DNA"/>
</dbReference>
<evidence type="ECO:0000259" key="3">
    <source>
        <dbReference type="PROSITE" id="PS51719"/>
    </source>
</evidence>
<dbReference type="STRING" id="670483.S7Q3N6"/>
<feature type="compositionally biased region" description="Basic residues" evidence="2">
    <location>
        <begin position="125"/>
        <end position="135"/>
    </location>
</feature>
<dbReference type="eggNOG" id="KOG2655">
    <property type="taxonomic scope" value="Eukaryota"/>
</dbReference>
<feature type="compositionally biased region" description="Polar residues" evidence="2">
    <location>
        <begin position="279"/>
        <end position="297"/>
    </location>
</feature>
<dbReference type="OrthoDB" id="10261408at2759"/>
<feature type="compositionally biased region" description="Polar residues" evidence="2">
    <location>
        <begin position="403"/>
        <end position="415"/>
    </location>
</feature>
<dbReference type="PROSITE" id="PS51719">
    <property type="entry name" value="G_SEPTIN"/>
    <property type="match status" value="1"/>
</dbReference>
<feature type="region of interest" description="Disordered" evidence="2">
    <location>
        <begin position="372"/>
        <end position="476"/>
    </location>
</feature>
<dbReference type="InterPro" id="IPR027417">
    <property type="entry name" value="P-loop_NTPase"/>
</dbReference>
<feature type="compositionally biased region" description="Acidic residues" evidence="2">
    <location>
        <begin position="307"/>
        <end position="317"/>
    </location>
</feature>
<protein>
    <recommendedName>
        <fullName evidence="3">Septin-type G domain-containing protein</fullName>
    </recommendedName>
</protein>
<feature type="region of interest" description="Disordered" evidence="2">
    <location>
        <begin position="57"/>
        <end position="141"/>
    </location>
</feature>
<comment type="similarity">
    <text evidence="1">Belongs to the TRAFAC class TrmE-Era-EngA-EngB-Septin-like GTPase superfamily. Septin GTPase family.</text>
</comment>
<sequence length="640" mass="70576">MVLGFRRKSISKKDTDNNAPIRNSPSLPELKAQGIPWPENLVDINTIRQNTLPERLHQGAVKSSLPVSDRAPIPFHKPFRGSPGQSENGAPKSGQKPGGLISSLYISSPPPSAFDNWRSPGQTQRRTRPSTRKPRTPPTFNLMVVGGQGTGKTSLLRLLLETADISPTATADQRAAVDRFLNGKLKCTHNIQTACVEICESRFDRVLFSVIDTPGLDFREGRELKLDRQVTGIMRYIDGLYADTMNEESKVVRQSKGDHHIHLCIYMIDPASVISTSARRAQSSLPSKTRSDTTITYRPQDLSEASEGAESDDEDAETERLTISPAELRVIRRLSARVNVLPVVARADSLTDEKLAEVKSTVRRDLQEAGLSFGVFGPSKDPEEDASVSHTNGTHENGESIGSPVSGSGNASQNGDSKEDAQHEVDEERQARPVIKLRPVRMPSAKLTRSRSRSRYDSEDMDDRGPLTPDPTDKESVANVRFSAHVVAKTDITTLLPFALISPEGGRRHRRVASPMQDPNSSLLSPSEDGHADSLASPRPSSVFSSVSTRSMPYLQGPPEDLKGVFTRKFRWGTVDVLNPDHCDFAALRTAVLSTHIKILKVHTREVLYEKYRTEKLLARRATRNIGDAETKRLLEDLGL</sequence>
<feature type="compositionally biased region" description="Basic and acidic residues" evidence="2">
    <location>
        <begin position="416"/>
        <end position="431"/>
    </location>
</feature>
<dbReference type="GO" id="GO:0005525">
    <property type="term" value="F:GTP binding"/>
    <property type="evidence" value="ECO:0007669"/>
    <property type="project" value="UniProtKB-KW"/>
</dbReference>
<accession>S7Q3N6</accession>
<feature type="compositionally biased region" description="Low complexity" evidence="2">
    <location>
        <begin position="537"/>
        <end position="546"/>
    </location>
</feature>
<dbReference type="Gene3D" id="3.40.50.300">
    <property type="entry name" value="P-loop containing nucleotide triphosphate hydrolases"/>
    <property type="match status" value="1"/>
</dbReference>
<dbReference type="GeneID" id="19302028"/>
<feature type="domain" description="Septin-type G" evidence="3">
    <location>
        <begin position="136"/>
        <end position="619"/>
    </location>
</feature>
<evidence type="ECO:0000313" key="5">
    <source>
        <dbReference type="Proteomes" id="UP000030669"/>
    </source>
</evidence>
<feature type="region of interest" description="Disordered" evidence="2">
    <location>
        <begin position="1"/>
        <end position="34"/>
    </location>
</feature>
<dbReference type="RefSeq" id="XP_007866882.1">
    <property type="nucleotide sequence ID" value="XM_007868691.1"/>
</dbReference>
<dbReference type="Proteomes" id="UP000030669">
    <property type="component" value="Unassembled WGS sequence"/>
</dbReference>